<evidence type="ECO:0000259" key="4">
    <source>
        <dbReference type="Pfam" id="PF01979"/>
    </source>
</evidence>
<dbReference type="GO" id="GO:0006145">
    <property type="term" value="P:purine nucleobase catabolic process"/>
    <property type="evidence" value="ECO:0007669"/>
    <property type="project" value="TreeGrafter"/>
</dbReference>
<dbReference type="EMBL" id="SNRY01000510">
    <property type="protein sequence ID" value="KAA6339760.1"/>
    <property type="molecule type" value="Genomic_DNA"/>
</dbReference>
<evidence type="ECO:0000256" key="3">
    <source>
        <dbReference type="ARBA" id="ARBA00022801"/>
    </source>
</evidence>
<comment type="caution">
    <text evidence="5">The sequence shown here is derived from an EMBL/GenBank/DDBJ whole genome shotgun (WGS) entry which is preliminary data.</text>
</comment>
<feature type="domain" description="Amidohydrolase-related" evidence="4">
    <location>
        <begin position="54"/>
        <end position="426"/>
    </location>
</feature>
<dbReference type="InterPro" id="IPR002195">
    <property type="entry name" value="Dihydroorotase_CS"/>
</dbReference>
<dbReference type="PANTHER" id="PTHR43668">
    <property type="entry name" value="ALLANTOINASE"/>
    <property type="match status" value="1"/>
</dbReference>
<reference evidence="5" key="1">
    <citation type="submission" date="2019-03" db="EMBL/GenBank/DDBJ databases">
        <title>Single cell metagenomics reveals metabolic interactions within the superorganism composed of flagellate Streblomastix strix and complex community of Bacteroidetes bacteria on its surface.</title>
        <authorList>
            <person name="Treitli S.C."/>
            <person name="Kolisko M."/>
            <person name="Husnik F."/>
            <person name="Keeling P."/>
            <person name="Hampl V."/>
        </authorList>
    </citation>
    <scope>NUCLEOTIDE SEQUENCE</scope>
    <source>
        <strain evidence="5">STM</strain>
    </source>
</reference>
<organism evidence="5">
    <name type="scientific">termite gut metagenome</name>
    <dbReference type="NCBI Taxonomy" id="433724"/>
    <lineage>
        <taxon>unclassified sequences</taxon>
        <taxon>metagenomes</taxon>
        <taxon>organismal metagenomes</taxon>
    </lineage>
</organism>
<protein>
    <submittedName>
        <fullName evidence="5">Dihydroorotase</fullName>
        <ecNumber evidence="5">3.5.2.3</ecNumber>
    </submittedName>
</protein>
<dbReference type="InterPro" id="IPR050138">
    <property type="entry name" value="DHOase/Allantoinase_Hydrolase"/>
</dbReference>
<dbReference type="Pfam" id="PF01979">
    <property type="entry name" value="Amidohydro_1"/>
    <property type="match status" value="1"/>
</dbReference>
<dbReference type="GO" id="GO:0004038">
    <property type="term" value="F:allantoinase activity"/>
    <property type="evidence" value="ECO:0007669"/>
    <property type="project" value="TreeGrafter"/>
</dbReference>
<proteinExistence type="predicted"/>
<dbReference type="InterPro" id="IPR011059">
    <property type="entry name" value="Metal-dep_hydrolase_composite"/>
</dbReference>
<keyword evidence="3 5" id="KW-0378">Hydrolase</keyword>
<dbReference type="GO" id="GO:0005737">
    <property type="term" value="C:cytoplasm"/>
    <property type="evidence" value="ECO:0007669"/>
    <property type="project" value="TreeGrafter"/>
</dbReference>
<dbReference type="GO" id="GO:0004151">
    <property type="term" value="F:dihydroorotase activity"/>
    <property type="evidence" value="ECO:0007669"/>
    <property type="project" value="UniProtKB-EC"/>
</dbReference>
<dbReference type="EC" id="3.5.2.3" evidence="5"/>
<evidence type="ECO:0000256" key="1">
    <source>
        <dbReference type="ARBA" id="ARBA00001947"/>
    </source>
</evidence>
<keyword evidence="2" id="KW-0479">Metal-binding</keyword>
<dbReference type="NCBIfam" id="NF006688">
    <property type="entry name" value="PRK09236.1"/>
    <property type="match status" value="1"/>
</dbReference>
<dbReference type="SUPFAM" id="SSF51338">
    <property type="entry name" value="Composite domain of metallo-dependent hydrolases"/>
    <property type="match status" value="1"/>
</dbReference>
<dbReference type="SUPFAM" id="SSF51556">
    <property type="entry name" value="Metallo-dependent hydrolases"/>
    <property type="match status" value="1"/>
</dbReference>
<dbReference type="PROSITE" id="PS00483">
    <property type="entry name" value="DIHYDROOROTASE_2"/>
    <property type="match status" value="1"/>
</dbReference>
<comment type="cofactor">
    <cofactor evidence="1">
        <name>Zn(2+)</name>
        <dbReference type="ChEBI" id="CHEBI:29105"/>
    </cofactor>
</comment>
<dbReference type="CDD" id="cd01318">
    <property type="entry name" value="DHOase_IIb"/>
    <property type="match status" value="1"/>
</dbReference>
<sequence length="445" mass="49294">MNRIYIKNAIIVNEGKRFRGSVVIEGEKIAEVLEGGQEGLLPCQETIDAEGGLLLPGVIDDHVHFRDPGLTHKADIASESRAAVAGGVTSVMDMPNTNPQTVTLDALNKKFDEMGERSLVNYSCYFGTTNENYDEFKHLDAHRVCGIKVFMGSSTGNMLVDKIESLRHIFGETDLLIALHCEDQATIERNIEKYKTKIVNGDLPIEYHPCIRSEEACYKSSRLAVRLANETGARLHLLHITTAKELELLTNTSLESKRITAEVCIPHLIFTSADYSVLGSRIKCNPAVKGISDRDALRSGVNAGLIDVIATDHAPHLLSEKEGGALKAVSGMPIVQFSLVSMLKLVDEGVFTVEKVIEKMCHAPAKLYNIYHRGYIRSGYQADLVLVKPIHWTLTSKNILSKCKWSPLEGQVFNHRIDKTFVNGHLMYSGGQVGETYKGQELRFN</sequence>
<accession>A0A5J4S2U6</accession>
<gene>
    <name evidence="5" type="ORF">EZS27_012324</name>
</gene>
<evidence type="ECO:0000313" key="5">
    <source>
        <dbReference type="EMBL" id="KAA6339760.1"/>
    </source>
</evidence>
<evidence type="ECO:0000256" key="2">
    <source>
        <dbReference type="ARBA" id="ARBA00022723"/>
    </source>
</evidence>
<dbReference type="InterPro" id="IPR006680">
    <property type="entry name" value="Amidohydro-rel"/>
</dbReference>
<dbReference type="InterPro" id="IPR032466">
    <property type="entry name" value="Metal_Hydrolase"/>
</dbReference>
<dbReference type="Gene3D" id="2.30.40.10">
    <property type="entry name" value="Urease, subunit C, domain 1"/>
    <property type="match status" value="1"/>
</dbReference>
<name>A0A5J4S2U6_9ZZZZ</name>
<dbReference type="PANTHER" id="PTHR43668:SF4">
    <property type="entry name" value="ALLANTOINASE"/>
    <property type="match status" value="1"/>
</dbReference>
<dbReference type="GO" id="GO:0046872">
    <property type="term" value="F:metal ion binding"/>
    <property type="evidence" value="ECO:0007669"/>
    <property type="project" value="UniProtKB-KW"/>
</dbReference>
<dbReference type="AlphaFoldDB" id="A0A5J4S2U6"/>
<dbReference type="Gene3D" id="3.20.20.140">
    <property type="entry name" value="Metal-dependent hydrolases"/>
    <property type="match status" value="1"/>
</dbReference>